<keyword evidence="5" id="KW-1133">Transmembrane helix</keyword>
<sequence>MNPTAQAPPRATHRWLRRCVALWLASGVWLALATQPVVDPSAPATAQQRQIDAEIERTDQLRSTDAKAFGQAIEQLLTLRAQASPQQQARIEYLQAYGLSYEGRYDAAITHARNVIDTSDDVDTQFLAGLLIANTHTLRRQFVDALRQLDATVTLLDQVSTRELRHRGLWVAAFTYSEVGQQALGLTYAERILADEPTPRTRCFTQQVKFDAMQSINRLPSDDRPLQAAIEQCESLHEIAAANAVRMTLAKKWLDEGKHAAAVQMLENHLQEIEQTRYAYLIAQIKAILADQLLERGDLGQAEVYANDAIAQGSADNNAYSLASAYRTMFRIAELRDDSGQALAWYRRYAEADKTYLNEVKARELAYQMVRQETLEKSRVIQKLDSQNQVLKLQRNLELQSAKTTRLIVVLLVLLLASAIYWTYKTKRVQMSLKHLAETDALTDVCNRHHFHQLATHHLQQSEKAGAECALIMFDLDHFKSINDHFGHPVGDWVLKQVAQACRTFCRRIDVLGRLGGEEFALLLVGCDLRAAGRLAEDMRLRLGNIDTSQTGQTFVVSASFGVASTSREGFALDQLLSRADDMLYLSKSRGRNRVSGHQGEDPPPHPGNGQGRDRSAPGGPAAPGHAAAQGLG</sequence>
<dbReference type="PANTHER" id="PTHR45138">
    <property type="entry name" value="REGULATORY COMPONENTS OF SENSORY TRANSDUCTION SYSTEM"/>
    <property type="match status" value="1"/>
</dbReference>
<name>A0A1T5LX21_9GAMM</name>
<keyword evidence="6" id="KW-0732">Signal</keyword>
<dbReference type="AlphaFoldDB" id="A0A1T5LX21"/>
<reference evidence="8 9" key="1">
    <citation type="submission" date="2017-02" db="EMBL/GenBank/DDBJ databases">
        <authorList>
            <person name="Peterson S.W."/>
        </authorList>
    </citation>
    <scope>NUCLEOTIDE SEQUENCE [LARGE SCALE GENOMIC DNA]</scope>
    <source>
        <strain evidence="8 9">P15</strain>
    </source>
</reference>
<accession>A0A1T5LX21</accession>
<dbReference type="GO" id="GO:0052621">
    <property type="term" value="F:diguanylate cyclase activity"/>
    <property type="evidence" value="ECO:0007669"/>
    <property type="project" value="UniProtKB-EC"/>
</dbReference>
<dbReference type="InterPro" id="IPR000160">
    <property type="entry name" value="GGDEF_dom"/>
</dbReference>
<dbReference type="CDD" id="cd01949">
    <property type="entry name" value="GGDEF"/>
    <property type="match status" value="1"/>
</dbReference>
<dbReference type="InterPro" id="IPR011990">
    <property type="entry name" value="TPR-like_helical_dom_sf"/>
</dbReference>
<feature type="transmembrane region" description="Helical" evidence="5">
    <location>
        <begin position="407"/>
        <end position="424"/>
    </location>
</feature>
<feature type="signal peptide" evidence="6">
    <location>
        <begin position="1"/>
        <end position="33"/>
    </location>
</feature>
<evidence type="ECO:0000313" key="9">
    <source>
        <dbReference type="Proteomes" id="UP000190341"/>
    </source>
</evidence>
<evidence type="ECO:0000256" key="6">
    <source>
        <dbReference type="SAM" id="SignalP"/>
    </source>
</evidence>
<protein>
    <recommendedName>
        <fullName evidence="2">diguanylate cyclase</fullName>
        <ecNumber evidence="2">2.7.7.65</ecNumber>
    </recommendedName>
</protein>
<evidence type="ECO:0000256" key="2">
    <source>
        <dbReference type="ARBA" id="ARBA00012528"/>
    </source>
</evidence>
<dbReference type="GO" id="GO:0005886">
    <property type="term" value="C:plasma membrane"/>
    <property type="evidence" value="ECO:0007669"/>
    <property type="project" value="TreeGrafter"/>
</dbReference>
<dbReference type="GO" id="GO:0043709">
    <property type="term" value="P:cell adhesion involved in single-species biofilm formation"/>
    <property type="evidence" value="ECO:0007669"/>
    <property type="project" value="TreeGrafter"/>
</dbReference>
<evidence type="ECO:0000313" key="8">
    <source>
        <dbReference type="EMBL" id="SKC80423.1"/>
    </source>
</evidence>
<dbReference type="Proteomes" id="UP000190341">
    <property type="component" value="Unassembled WGS sequence"/>
</dbReference>
<comment type="cofactor">
    <cofactor evidence="1">
        <name>Mg(2+)</name>
        <dbReference type="ChEBI" id="CHEBI:18420"/>
    </cofactor>
</comment>
<feature type="region of interest" description="Disordered" evidence="4">
    <location>
        <begin position="591"/>
        <end position="633"/>
    </location>
</feature>
<dbReference type="EMBL" id="FUZV01000002">
    <property type="protein sequence ID" value="SKC80423.1"/>
    <property type="molecule type" value="Genomic_DNA"/>
</dbReference>
<evidence type="ECO:0000256" key="3">
    <source>
        <dbReference type="ARBA" id="ARBA00034247"/>
    </source>
</evidence>
<dbReference type="STRING" id="428993.SAMN06296058_3299"/>
<dbReference type="SMART" id="SM00267">
    <property type="entry name" value="GGDEF"/>
    <property type="match status" value="1"/>
</dbReference>
<evidence type="ECO:0000256" key="1">
    <source>
        <dbReference type="ARBA" id="ARBA00001946"/>
    </source>
</evidence>
<evidence type="ECO:0000256" key="4">
    <source>
        <dbReference type="SAM" id="MobiDB-lite"/>
    </source>
</evidence>
<feature type="domain" description="GGDEF" evidence="7">
    <location>
        <begin position="467"/>
        <end position="600"/>
    </location>
</feature>
<dbReference type="InterPro" id="IPR029787">
    <property type="entry name" value="Nucleotide_cyclase"/>
</dbReference>
<dbReference type="SUPFAM" id="SSF55073">
    <property type="entry name" value="Nucleotide cyclase"/>
    <property type="match status" value="1"/>
</dbReference>
<dbReference type="Gene3D" id="3.30.70.270">
    <property type="match status" value="1"/>
</dbReference>
<dbReference type="FunFam" id="3.30.70.270:FF:000001">
    <property type="entry name" value="Diguanylate cyclase domain protein"/>
    <property type="match status" value="1"/>
</dbReference>
<dbReference type="PANTHER" id="PTHR45138:SF9">
    <property type="entry name" value="DIGUANYLATE CYCLASE DGCM-RELATED"/>
    <property type="match status" value="1"/>
</dbReference>
<dbReference type="Gene3D" id="1.25.40.10">
    <property type="entry name" value="Tetratricopeptide repeat domain"/>
    <property type="match status" value="1"/>
</dbReference>
<comment type="catalytic activity">
    <reaction evidence="3">
        <text>2 GTP = 3',3'-c-di-GMP + 2 diphosphate</text>
        <dbReference type="Rhea" id="RHEA:24898"/>
        <dbReference type="ChEBI" id="CHEBI:33019"/>
        <dbReference type="ChEBI" id="CHEBI:37565"/>
        <dbReference type="ChEBI" id="CHEBI:58805"/>
        <dbReference type="EC" id="2.7.7.65"/>
    </reaction>
</comment>
<feature type="compositionally biased region" description="Low complexity" evidence="4">
    <location>
        <begin position="617"/>
        <end position="633"/>
    </location>
</feature>
<gene>
    <name evidence="8" type="ORF">SAMN06296058_3299</name>
</gene>
<feature type="chain" id="PRO_5012414155" description="diguanylate cyclase" evidence="6">
    <location>
        <begin position="34"/>
        <end position="633"/>
    </location>
</feature>
<proteinExistence type="predicted"/>
<dbReference type="OrthoDB" id="9803824at2"/>
<keyword evidence="5" id="KW-0472">Membrane</keyword>
<dbReference type="InterPro" id="IPR050469">
    <property type="entry name" value="Diguanylate_Cyclase"/>
</dbReference>
<dbReference type="EC" id="2.7.7.65" evidence="2"/>
<dbReference type="PROSITE" id="PS50887">
    <property type="entry name" value="GGDEF"/>
    <property type="match status" value="1"/>
</dbReference>
<keyword evidence="9" id="KW-1185">Reference proteome</keyword>
<keyword evidence="5" id="KW-0812">Transmembrane</keyword>
<dbReference type="GO" id="GO:1902201">
    <property type="term" value="P:negative regulation of bacterial-type flagellum-dependent cell motility"/>
    <property type="evidence" value="ECO:0007669"/>
    <property type="project" value="TreeGrafter"/>
</dbReference>
<dbReference type="RefSeq" id="WP_079725786.1">
    <property type="nucleotide sequence ID" value="NZ_BMCL01000001.1"/>
</dbReference>
<dbReference type="SUPFAM" id="SSF48452">
    <property type="entry name" value="TPR-like"/>
    <property type="match status" value="2"/>
</dbReference>
<evidence type="ECO:0000256" key="5">
    <source>
        <dbReference type="SAM" id="Phobius"/>
    </source>
</evidence>
<dbReference type="NCBIfam" id="TIGR00254">
    <property type="entry name" value="GGDEF"/>
    <property type="match status" value="1"/>
</dbReference>
<dbReference type="Pfam" id="PF00990">
    <property type="entry name" value="GGDEF"/>
    <property type="match status" value="1"/>
</dbReference>
<evidence type="ECO:0000259" key="7">
    <source>
        <dbReference type="PROSITE" id="PS50887"/>
    </source>
</evidence>
<dbReference type="InterPro" id="IPR043128">
    <property type="entry name" value="Rev_trsase/Diguanyl_cyclase"/>
</dbReference>
<organism evidence="8 9">
    <name type="scientific">Pseudoxanthomonas indica</name>
    <dbReference type="NCBI Taxonomy" id="428993"/>
    <lineage>
        <taxon>Bacteria</taxon>
        <taxon>Pseudomonadati</taxon>
        <taxon>Pseudomonadota</taxon>
        <taxon>Gammaproteobacteria</taxon>
        <taxon>Lysobacterales</taxon>
        <taxon>Lysobacteraceae</taxon>
        <taxon>Pseudoxanthomonas</taxon>
    </lineage>
</organism>